<proteinExistence type="predicted"/>
<organism evidence="1 2">
    <name type="scientific">Auricularia subglabra (strain TFB-10046 / SS5)</name>
    <name type="common">White-rot fungus</name>
    <name type="synonym">Auricularia delicata (strain TFB10046)</name>
    <dbReference type="NCBI Taxonomy" id="717982"/>
    <lineage>
        <taxon>Eukaryota</taxon>
        <taxon>Fungi</taxon>
        <taxon>Dikarya</taxon>
        <taxon>Basidiomycota</taxon>
        <taxon>Agaricomycotina</taxon>
        <taxon>Agaricomycetes</taxon>
        <taxon>Auriculariales</taxon>
        <taxon>Auriculariaceae</taxon>
        <taxon>Auricularia</taxon>
    </lineage>
</organism>
<name>J0WSX5_AURST</name>
<dbReference type="OrthoDB" id="3258371at2759"/>
<sequence>GYLAVTKGRRVASENPNTRKTTHHMYYETVIQTCGVDVPAELRYWVPSTEKELADGTIVDVLAKVHAPSNSVMLLDAIQFVPFPGDPSSPEYEDSIPEKPFPTVIVLGNTSGPAETLDDGVSLGYAVQASEYVRDQ</sequence>
<feature type="non-terminal residue" evidence="1">
    <location>
        <position position="136"/>
    </location>
</feature>
<keyword evidence="2" id="KW-1185">Reference proteome</keyword>
<dbReference type="AlphaFoldDB" id="J0WSX5"/>
<dbReference type="Proteomes" id="UP000006514">
    <property type="component" value="Unassembled WGS sequence"/>
</dbReference>
<accession>J0WSX5</accession>
<dbReference type="EMBL" id="JH687863">
    <property type="protein sequence ID" value="EJD36382.1"/>
    <property type="molecule type" value="Genomic_DNA"/>
</dbReference>
<gene>
    <name evidence="1" type="ORF">AURDEDRAFT_44621</name>
</gene>
<reference evidence="2" key="1">
    <citation type="journal article" date="2012" name="Science">
        <title>The Paleozoic origin of enzymatic lignin decomposition reconstructed from 31 fungal genomes.</title>
        <authorList>
            <person name="Floudas D."/>
            <person name="Binder M."/>
            <person name="Riley R."/>
            <person name="Barry K."/>
            <person name="Blanchette R.A."/>
            <person name="Henrissat B."/>
            <person name="Martinez A.T."/>
            <person name="Otillar R."/>
            <person name="Spatafora J.W."/>
            <person name="Yadav J.S."/>
            <person name="Aerts A."/>
            <person name="Benoit I."/>
            <person name="Boyd A."/>
            <person name="Carlson A."/>
            <person name="Copeland A."/>
            <person name="Coutinho P.M."/>
            <person name="de Vries R.P."/>
            <person name="Ferreira P."/>
            <person name="Findley K."/>
            <person name="Foster B."/>
            <person name="Gaskell J."/>
            <person name="Glotzer D."/>
            <person name="Gorecki P."/>
            <person name="Heitman J."/>
            <person name="Hesse C."/>
            <person name="Hori C."/>
            <person name="Igarashi K."/>
            <person name="Jurgens J.A."/>
            <person name="Kallen N."/>
            <person name="Kersten P."/>
            <person name="Kohler A."/>
            <person name="Kuees U."/>
            <person name="Kumar T.K.A."/>
            <person name="Kuo A."/>
            <person name="LaButti K."/>
            <person name="Larrondo L.F."/>
            <person name="Lindquist E."/>
            <person name="Ling A."/>
            <person name="Lombard V."/>
            <person name="Lucas S."/>
            <person name="Lundell T."/>
            <person name="Martin R."/>
            <person name="McLaughlin D.J."/>
            <person name="Morgenstern I."/>
            <person name="Morin E."/>
            <person name="Murat C."/>
            <person name="Nagy L.G."/>
            <person name="Nolan M."/>
            <person name="Ohm R.A."/>
            <person name="Patyshakuliyeva A."/>
            <person name="Rokas A."/>
            <person name="Ruiz-Duenas F.J."/>
            <person name="Sabat G."/>
            <person name="Salamov A."/>
            <person name="Samejima M."/>
            <person name="Schmutz J."/>
            <person name="Slot J.C."/>
            <person name="St John F."/>
            <person name="Stenlid J."/>
            <person name="Sun H."/>
            <person name="Sun S."/>
            <person name="Syed K."/>
            <person name="Tsang A."/>
            <person name="Wiebenga A."/>
            <person name="Young D."/>
            <person name="Pisabarro A."/>
            <person name="Eastwood D.C."/>
            <person name="Martin F."/>
            <person name="Cullen D."/>
            <person name="Grigoriev I.V."/>
            <person name="Hibbett D.S."/>
        </authorList>
    </citation>
    <scope>NUCLEOTIDE SEQUENCE [LARGE SCALE GENOMIC DNA]</scope>
    <source>
        <strain evidence="2">TFB10046</strain>
    </source>
</reference>
<feature type="non-terminal residue" evidence="1">
    <location>
        <position position="1"/>
    </location>
</feature>
<protein>
    <submittedName>
        <fullName evidence="1">Uncharacterized protein</fullName>
    </submittedName>
</protein>
<dbReference type="InParanoid" id="J0WSX5"/>
<evidence type="ECO:0000313" key="1">
    <source>
        <dbReference type="EMBL" id="EJD36382.1"/>
    </source>
</evidence>
<evidence type="ECO:0000313" key="2">
    <source>
        <dbReference type="Proteomes" id="UP000006514"/>
    </source>
</evidence>
<dbReference type="KEGG" id="adl:AURDEDRAFT_44621"/>
<dbReference type="eggNOG" id="ENOG502SUKH">
    <property type="taxonomic scope" value="Eukaryota"/>
</dbReference>